<feature type="compositionally biased region" description="Basic and acidic residues" evidence="4">
    <location>
        <begin position="194"/>
        <end position="230"/>
    </location>
</feature>
<keyword evidence="1 3" id="KW-0694">RNA-binding</keyword>
<organism evidence="6 7">
    <name type="scientific">Gadus morhua</name>
    <name type="common">Atlantic cod</name>
    <dbReference type="NCBI Taxonomy" id="8049"/>
    <lineage>
        <taxon>Eukaryota</taxon>
        <taxon>Metazoa</taxon>
        <taxon>Chordata</taxon>
        <taxon>Craniata</taxon>
        <taxon>Vertebrata</taxon>
        <taxon>Euteleostomi</taxon>
        <taxon>Actinopterygii</taxon>
        <taxon>Neopterygii</taxon>
        <taxon>Teleostei</taxon>
        <taxon>Neoteleostei</taxon>
        <taxon>Acanthomorphata</taxon>
        <taxon>Zeiogadaria</taxon>
        <taxon>Gadariae</taxon>
        <taxon>Gadiformes</taxon>
        <taxon>Gadoidei</taxon>
        <taxon>Gadidae</taxon>
        <taxon>Gadus</taxon>
    </lineage>
</organism>
<feature type="compositionally biased region" description="Basic and acidic residues" evidence="4">
    <location>
        <begin position="16"/>
        <end position="42"/>
    </location>
</feature>
<feature type="region of interest" description="Disordered" evidence="4">
    <location>
        <begin position="934"/>
        <end position="1003"/>
    </location>
</feature>
<dbReference type="FunFam" id="1.10.10.10:FF:000131">
    <property type="entry name" value="la-related protein 1B isoform X2"/>
    <property type="match status" value="1"/>
</dbReference>
<gene>
    <name evidence="6" type="primary">larp1</name>
</gene>
<protein>
    <recommendedName>
        <fullName evidence="5">HTH La-type RNA-binding domain-containing protein</fullName>
    </recommendedName>
</protein>
<dbReference type="PROSITE" id="PS50961">
    <property type="entry name" value="HTH_LA"/>
    <property type="match status" value="1"/>
</dbReference>
<name>A0A8C5ABV9_GADMO</name>
<dbReference type="SMART" id="SM00715">
    <property type="entry name" value="LA"/>
    <property type="match status" value="1"/>
</dbReference>
<proteinExistence type="inferred from homology"/>
<evidence type="ECO:0000256" key="4">
    <source>
        <dbReference type="SAM" id="MobiDB-lite"/>
    </source>
</evidence>
<dbReference type="InterPro" id="IPR036388">
    <property type="entry name" value="WH-like_DNA-bd_sf"/>
</dbReference>
<feature type="compositionally biased region" description="Basic and acidic residues" evidence="4">
    <location>
        <begin position="93"/>
        <end position="103"/>
    </location>
</feature>
<dbReference type="InterPro" id="IPR036390">
    <property type="entry name" value="WH_DNA-bd_sf"/>
</dbReference>
<feature type="region of interest" description="Disordered" evidence="4">
    <location>
        <begin position="1"/>
        <end position="114"/>
    </location>
</feature>
<dbReference type="PANTHER" id="PTHR22792:SF51">
    <property type="entry name" value="LA-RELATED PROTEIN 1"/>
    <property type="match status" value="1"/>
</dbReference>
<dbReference type="GeneTree" id="ENSGT00940000159577"/>
<dbReference type="InterPro" id="IPR045180">
    <property type="entry name" value="La_dom_prot"/>
</dbReference>
<sequence length="1003" mass="113514">MATQVEALLPNNPLVKQEEHGHAGNMLHDEVCSEAGAKRRSTDVAGSRSRTDDPEQDTADNEETPKQGTEESHSQGKDSLTSDQMVFNNLTEDSSKGNPKEFTEAPPPKVNPWTKKMNAVTVVNVNGQAHEPTGPAKVVRAGNPPRPRRGGKVGDFGDANNWPTPGEIATKDTQVGFSRFEHWLAVKPPKKTAVKKETKEKKESNEESKENLKAKSDDSGEEKNGEEDSQKNGQKKKGMCGGCFYISFDVSLKPYPCMLHTNGSTCHYDHHYGYKAYEGKDGAYGQKFNSTVTYYYDNMSSNELYTVDHDLLKDYIKRQIEYYFSLDNLERDFFLRRKMDQEGFLPIGLIASFHRVQALTTDLSLILEALKDSKEVEIIDLKIRRKEDPDKWPLPPLAMGDPAQTDFSQLINCPEFVPRQPTEAPKGSSRASGGTRKQLKMEPDISNLKTMPKGLSASLPDLDSESWIEVKKRPRASPARPKVSGAPDPSPLQLPSPVNGGAEPDEPEELDFMFDEEMEQMDGRRNTFTDWSDDEDSDCEIDDHDVNKILIVTQTPPYLRKHPGGDRTGKHTARSKLTTELVKVINDGLFYYERDLWDDTCDPEYATIKQEVENFKKVHLITREEFDCLTPEPPVDPNQEVPPGPPKGQLIPTDALANKLFGAPEPSAMARSLPTTVPDSPNYRGARTPRTPRTPHRKDSTMTPRFYPVVKEGRPVDAKTPRKRKTRHSSNPPMECHVGWVMDSREHRSRTASVSSNASPSEGTPALGNIGCTPQSLPKFQHPSHELLKENGFTQHVYHKYRRRCLNERKRLGIGQSQEMNTLFRFWSFFLRDHFNRKMYEEFKQLVVEDGKEGYRYGLECLFRYFSYGLERKFRPDIFKDFQEETMKDYEAGQLYGLEKFWAFLKYSKNKSMEIDPKLQEFLSKFKRLEDFRIDPPMEDGGRRRHSSSGGDGRRRHPSLPSSRPHSQASSGPSTAPGPVNPTKDDAKNAKAPAAEDDDKAVK</sequence>
<dbReference type="AlphaFoldDB" id="A0A8C5ABV9"/>
<keyword evidence="7" id="KW-1185">Reference proteome</keyword>
<dbReference type="GO" id="GO:0000339">
    <property type="term" value="F:RNA cap binding"/>
    <property type="evidence" value="ECO:0007669"/>
    <property type="project" value="InterPro"/>
</dbReference>
<feature type="domain" description="HTH La-type RNA-binding" evidence="5">
    <location>
        <begin position="306"/>
        <end position="396"/>
    </location>
</feature>
<reference evidence="6" key="1">
    <citation type="submission" date="2025-08" db="UniProtKB">
        <authorList>
            <consortium name="Ensembl"/>
        </authorList>
    </citation>
    <scope>IDENTIFICATION</scope>
</reference>
<dbReference type="PANTHER" id="PTHR22792">
    <property type="entry name" value="LUPUS LA PROTEIN-RELATED"/>
    <property type="match status" value="1"/>
</dbReference>
<evidence type="ECO:0000313" key="7">
    <source>
        <dbReference type="Proteomes" id="UP000694546"/>
    </source>
</evidence>
<feature type="region of interest" description="Disordered" evidence="4">
    <location>
        <begin position="126"/>
        <end position="163"/>
    </location>
</feature>
<dbReference type="CDD" id="cd08034">
    <property type="entry name" value="LARP_1_2"/>
    <property type="match status" value="1"/>
</dbReference>
<dbReference type="Proteomes" id="UP000694546">
    <property type="component" value="Chromosome 7"/>
</dbReference>
<feature type="region of interest" description="Disordered" evidence="4">
    <location>
        <begin position="668"/>
        <end position="702"/>
    </location>
</feature>
<feature type="compositionally biased region" description="Polar residues" evidence="4">
    <location>
        <begin position="77"/>
        <end position="92"/>
    </location>
</feature>
<dbReference type="Pfam" id="PF05383">
    <property type="entry name" value="La"/>
    <property type="match status" value="1"/>
</dbReference>
<dbReference type="GO" id="GO:0005829">
    <property type="term" value="C:cytosol"/>
    <property type="evidence" value="ECO:0007669"/>
    <property type="project" value="TreeGrafter"/>
</dbReference>
<feature type="compositionally biased region" description="Basic and acidic residues" evidence="4">
    <location>
        <begin position="63"/>
        <end position="76"/>
    </location>
</feature>
<dbReference type="GO" id="GO:0010494">
    <property type="term" value="C:cytoplasmic stress granule"/>
    <property type="evidence" value="ECO:0007669"/>
    <property type="project" value="TreeGrafter"/>
</dbReference>
<evidence type="ECO:0000256" key="3">
    <source>
        <dbReference type="PROSITE-ProRule" id="PRU00332"/>
    </source>
</evidence>
<dbReference type="Ensembl" id="ENSGMOT00000063000.1">
    <property type="protein sequence ID" value="ENSGMOP00000029249.1"/>
    <property type="gene ID" value="ENSGMOG00000026065.1"/>
</dbReference>
<evidence type="ECO:0000256" key="1">
    <source>
        <dbReference type="ARBA" id="ARBA00022884"/>
    </source>
</evidence>
<feature type="region of interest" description="Disordered" evidence="4">
    <location>
        <begin position="417"/>
        <end position="460"/>
    </location>
</feature>
<feature type="region of interest" description="Disordered" evidence="4">
    <location>
        <begin position="472"/>
        <end position="507"/>
    </location>
</feature>
<accession>A0A8C5ABV9</accession>
<dbReference type="SUPFAM" id="SSF46785">
    <property type="entry name" value="Winged helix' DNA-binding domain"/>
    <property type="match status" value="1"/>
</dbReference>
<dbReference type="InterPro" id="IPR006607">
    <property type="entry name" value="DM15"/>
</dbReference>
<dbReference type="GO" id="GO:0045727">
    <property type="term" value="P:positive regulation of translation"/>
    <property type="evidence" value="ECO:0007669"/>
    <property type="project" value="TreeGrafter"/>
</dbReference>
<evidence type="ECO:0000256" key="2">
    <source>
        <dbReference type="ARBA" id="ARBA00061352"/>
    </source>
</evidence>
<evidence type="ECO:0000313" key="6">
    <source>
        <dbReference type="Ensembl" id="ENSGMOP00000029249.1"/>
    </source>
</evidence>
<dbReference type="Gene3D" id="1.10.10.10">
    <property type="entry name" value="Winged helix-like DNA-binding domain superfamily/Winged helix DNA-binding domain"/>
    <property type="match status" value="1"/>
</dbReference>
<feature type="region of interest" description="Disordered" evidence="4">
    <location>
        <begin position="716"/>
        <end position="737"/>
    </location>
</feature>
<dbReference type="GO" id="GO:0048255">
    <property type="term" value="P:mRNA stabilization"/>
    <property type="evidence" value="ECO:0007669"/>
    <property type="project" value="InterPro"/>
</dbReference>
<feature type="region of interest" description="Disordered" evidence="4">
    <location>
        <begin position="188"/>
        <end position="236"/>
    </location>
</feature>
<comment type="similarity">
    <text evidence="2">Belongs to the LARP family.</text>
</comment>
<dbReference type="Pfam" id="PF21071">
    <property type="entry name" value="LARP1_HEAT"/>
    <property type="match status" value="1"/>
</dbReference>
<dbReference type="InterPro" id="IPR006630">
    <property type="entry name" value="La_HTH"/>
</dbReference>
<evidence type="ECO:0000259" key="5">
    <source>
        <dbReference type="PROSITE" id="PS50961"/>
    </source>
</evidence>
<dbReference type="SMART" id="SM00684">
    <property type="entry name" value="DM15"/>
    <property type="match status" value="3"/>
</dbReference>
<reference evidence="6" key="2">
    <citation type="submission" date="2025-09" db="UniProtKB">
        <authorList>
            <consortium name="Ensembl"/>
        </authorList>
    </citation>
    <scope>IDENTIFICATION</scope>
</reference>